<sequence>MSTTFPLPLICCWAGHGSIVQTSWLCHLLFTKKSFGVSYRHTYNLQGLRHSPLKEDETLVLGIMHDEKDVDLGGFSFDPSGSILAINMDRDFIRSSVAVDIMKRMSYLPGLGLGIHHQRTPKFPTFPSCEGHFGLGYVTSAKDAKRRKCPEKP</sequence>
<reference evidence="1" key="1">
    <citation type="submission" date="2022-02" db="EMBL/GenBank/DDBJ databases">
        <title>Plant Genome Project.</title>
        <authorList>
            <person name="Zhang R.-G."/>
        </authorList>
    </citation>
    <scope>NUCLEOTIDE SEQUENCE</scope>
    <source>
        <strain evidence="1">AT1</strain>
    </source>
</reference>
<name>A0ACC0LMT2_RHOML</name>
<keyword evidence="2" id="KW-1185">Reference proteome</keyword>
<gene>
    <name evidence="1" type="ORF">RHMOL_Rhmol11G0010500</name>
</gene>
<organism evidence="1 2">
    <name type="scientific">Rhododendron molle</name>
    <name type="common">Chinese azalea</name>
    <name type="synonym">Azalea mollis</name>
    <dbReference type="NCBI Taxonomy" id="49168"/>
    <lineage>
        <taxon>Eukaryota</taxon>
        <taxon>Viridiplantae</taxon>
        <taxon>Streptophyta</taxon>
        <taxon>Embryophyta</taxon>
        <taxon>Tracheophyta</taxon>
        <taxon>Spermatophyta</taxon>
        <taxon>Magnoliopsida</taxon>
        <taxon>eudicotyledons</taxon>
        <taxon>Gunneridae</taxon>
        <taxon>Pentapetalae</taxon>
        <taxon>asterids</taxon>
        <taxon>Ericales</taxon>
        <taxon>Ericaceae</taxon>
        <taxon>Ericoideae</taxon>
        <taxon>Rhodoreae</taxon>
        <taxon>Rhododendron</taxon>
    </lineage>
</organism>
<protein>
    <submittedName>
        <fullName evidence="1">Uncharacterized protein</fullName>
    </submittedName>
</protein>
<evidence type="ECO:0000313" key="2">
    <source>
        <dbReference type="Proteomes" id="UP001062846"/>
    </source>
</evidence>
<evidence type="ECO:0000313" key="1">
    <source>
        <dbReference type="EMBL" id="KAI8529897.1"/>
    </source>
</evidence>
<proteinExistence type="predicted"/>
<dbReference type="EMBL" id="CM046398">
    <property type="protein sequence ID" value="KAI8529897.1"/>
    <property type="molecule type" value="Genomic_DNA"/>
</dbReference>
<accession>A0ACC0LMT2</accession>
<dbReference type="Proteomes" id="UP001062846">
    <property type="component" value="Chromosome 11"/>
</dbReference>
<comment type="caution">
    <text evidence="1">The sequence shown here is derived from an EMBL/GenBank/DDBJ whole genome shotgun (WGS) entry which is preliminary data.</text>
</comment>